<protein>
    <submittedName>
        <fullName evidence="4">Glycosyl transferase family 2</fullName>
    </submittedName>
</protein>
<name>A0A3N1M7F5_9PROT</name>
<dbReference type="PANTHER" id="PTHR21461:SF69">
    <property type="entry name" value="GLYCOSYLTRANSFERASE FAMILY 92 PROTEIN"/>
    <property type="match status" value="1"/>
</dbReference>
<evidence type="ECO:0000256" key="1">
    <source>
        <dbReference type="ARBA" id="ARBA00004167"/>
    </source>
</evidence>
<dbReference type="Proteomes" id="UP000278222">
    <property type="component" value="Unassembled WGS sequence"/>
</dbReference>
<dbReference type="GO" id="GO:0016757">
    <property type="term" value="F:glycosyltransferase activity"/>
    <property type="evidence" value="ECO:0007669"/>
    <property type="project" value="TreeGrafter"/>
</dbReference>
<gene>
    <name evidence="4" type="ORF">EDC65_1394</name>
</gene>
<dbReference type="GO" id="GO:0016020">
    <property type="term" value="C:membrane"/>
    <property type="evidence" value="ECO:0007669"/>
    <property type="project" value="UniProtKB-SubCell"/>
</dbReference>
<dbReference type="GO" id="GO:0005737">
    <property type="term" value="C:cytoplasm"/>
    <property type="evidence" value="ECO:0007669"/>
    <property type="project" value="TreeGrafter"/>
</dbReference>
<comment type="subcellular location">
    <subcellularLocation>
        <location evidence="1">Membrane</location>
        <topology evidence="1">Single-pass membrane protein</topology>
    </subcellularLocation>
</comment>
<dbReference type="RefSeq" id="WP_123688984.1">
    <property type="nucleotide sequence ID" value="NZ_AP019700.1"/>
</dbReference>
<accession>A0A3N1M7F5</accession>
<dbReference type="AlphaFoldDB" id="A0A3N1M7F5"/>
<keyword evidence="3" id="KW-1133">Transmembrane helix</keyword>
<sequence>MRASDIRSSFSILPDGWLGGWAVDSARPQRRVEVFVWFDGRYHDRLLASRYRPDLVTVGIGDGCHGFEYALPSQFADGGRHEIRLTQVDGTDLPGSPFCPVVTTTPGRMSPTPPAAGTDRVIMLAIAKDEARYIEEWIAHHYGIGFRHFLVYDNDSRDGTGEMLAGNPRLKDIVEVVPWPIAAYADSGMAPQYAAYTDALSRLDRRAWVAVLDLDEFLVLKHDRHVQALLERYRDASALSINWRMFGSSGLARGNDQPVAERFRYCGPAYFAKTISRVALIDQIGVHAGQMRWRVPCDELRRPIELGSFLQTPSYRSVQINHYFTKSRQEWEAKRARGRSDRLAGTPDHVRLARDFVGHDLSEAHETDIDRHAATTRAAMERLFPDRLERRRPGAAS</sequence>
<dbReference type="PANTHER" id="PTHR21461">
    <property type="entry name" value="GLYCOSYLTRANSFERASE FAMILY 92 PROTEIN"/>
    <property type="match status" value="1"/>
</dbReference>
<organism evidence="4 5">
    <name type="scientific">Stella humosa</name>
    <dbReference type="NCBI Taxonomy" id="94"/>
    <lineage>
        <taxon>Bacteria</taxon>
        <taxon>Pseudomonadati</taxon>
        <taxon>Pseudomonadota</taxon>
        <taxon>Alphaproteobacteria</taxon>
        <taxon>Rhodospirillales</taxon>
        <taxon>Stellaceae</taxon>
        <taxon>Stella</taxon>
    </lineage>
</organism>
<keyword evidence="5" id="KW-1185">Reference proteome</keyword>
<comment type="caution">
    <text evidence="4">The sequence shown here is derived from an EMBL/GenBank/DDBJ whole genome shotgun (WGS) entry which is preliminary data.</text>
</comment>
<dbReference type="EMBL" id="RJKX01000013">
    <property type="protein sequence ID" value="ROP99610.1"/>
    <property type="molecule type" value="Genomic_DNA"/>
</dbReference>
<evidence type="ECO:0000256" key="3">
    <source>
        <dbReference type="ARBA" id="ARBA00022989"/>
    </source>
</evidence>
<reference evidence="4 5" key="1">
    <citation type="submission" date="2018-11" db="EMBL/GenBank/DDBJ databases">
        <title>Genomic Encyclopedia of Type Strains, Phase IV (KMG-IV): sequencing the most valuable type-strain genomes for metagenomic binning, comparative biology and taxonomic classification.</title>
        <authorList>
            <person name="Goeker M."/>
        </authorList>
    </citation>
    <scope>NUCLEOTIDE SEQUENCE [LARGE SCALE GENOMIC DNA]</scope>
    <source>
        <strain evidence="4 5">DSM 5900</strain>
    </source>
</reference>
<dbReference type="Pfam" id="PF13704">
    <property type="entry name" value="Glyco_tranf_2_4"/>
    <property type="match status" value="1"/>
</dbReference>
<evidence type="ECO:0000256" key="2">
    <source>
        <dbReference type="ARBA" id="ARBA00022692"/>
    </source>
</evidence>
<evidence type="ECO:0000313" key="4">
    <source>
        <dbReference type="EMBL" id="ROP99610.1"/>
    </source>
</evidence>
<keyword evidence="4" id="KW-0808">Transferase</keyword>
<proteinExistence type="predicted"/>
<evidence type="ECO:0000313" key="5">
    <source>
        <dbReference type="Proteomes" id="UP000278222"/>
    </source>
</evidence>
<keyword evidence="2" id="KW-0812">Transmembrane</keyword>
<keyword evidence="3" id="KW-0472">Membrane</keyword>
<dbReference type="OrthoDB" id="1997677at2"/>